<evidence type="ECO:0000256" key="2">
    <source>
        <dbReference type="ARBA" id="ARBA00022679"/>
    </source>
</evidence>
<keyword evidence="3" id="KW-0012">Acyltransferase</keyword>
<comment type="similarity">
    <text evidence="1">Belongs to the plant acyltransferase family.</text>
</comment>
<dbReference type="InterPro" id="IPR023213">
    <property type="entry name" value="CAT-like_dom_sf"/>
</dbReference>
<sequence length="307" mass="33396">MRRGDGLAVLLQLTRFRCGGASLGVAFDHLVGDGFAALHLINSWADAAHRGGGGGGVAATPPIIDRTVFAARDAPAPSFPHPEYTAPPSLPTPPEKGQPLVPTRFRLAPDEIDRLKARGGAGGRCSSYEAIVAHVWRSVCVARELPAEQRTRLYMPLSVLRRVDPPLPPNYLGNAVFSTVSEAPAGEVTGYTVEQVVGRVRAALEKVNDAYVRSAVDYIEAQPEPERLRRGGSTYSSPNLNVNSWVQLPIYGADFGWGRPVFMGPARVFCEGMVYILPCPDSHDGLWVLLGLQKDTMKRFRKVFYAF</sequence>
<evidence type="ECO:0000256" key="4">
    <source>
        <dbReference type="SAM" id="MobiDB-lite"/>
    </source>
</evidence>
<dbReference type="InterPro" id="IPR050317">
    <property type="entry name" value="Plant_Fungal_Acyltransferase"/>
</dbReference>
<dbReference type="Gene3D" id="3.30.559.10">
    <property type="entry name" value="Chloramphenicol acetyltransferase-like domain"/>
    <property type="match status" value="2"/>
</dbReference>
<proteinExistence type="inferred from homology"/>
<dbReference type="GO" id="GO:0016747">
    <property type="term" value="F:acyltransferase activity, transferring groups other than amino-acyl groups"/>
    <property type="evidence" value="ECO:0007669"/>
    <property type="project" value="TreeGrafter"/>
</dbReference>
<evidence type="ECO:0000256" key="3">
    <source>
        <dbReference type="ARBA" id="ARBA00023315"/>
    </source>
</evidence>
<dbReference type="AlphaFoldDB" id="A0A1D1Y5B9"/>
<evidence type="ECO:0000256" key="1">
    <source>
        <dbReference type="ARBA" id="ARBA00009861"/>
    </source>
</evidence>
<keyword evidence="2 5" id="KW-0808">Transferase</keyword>
<name>A0A1D1Y5B9_9ARAE</name>
<reference evidence="5" key="1">
    <citation type="submission" date="2015-07" db="EMBL/GenBank/DDBJ databases">
        <title>Transcriptome Assembly of Anthurium amnicola.</title>
        <authorList>
            <person name="Suzuki J."/>
        </authorList>
    </citation>
    <scope>NUCLEOTIDE SEQUENCE</scope>
</reference>
<gene>
    <name evidence="5" type="primary">HCT_17</name>
    <name evidence="5" type="ORF">g.112091</name>
</gene>
<protein>
    <submittedName>
        <fullName evidence="5">Hydroxycinnamoyl-Coenzyme A shikimate/quinate hydroxycinnamoyltransferase</fullName>
    </submittedName>
</protein>
<dbReference type="FunFam" id="3.30.559.10:FF:000008">
    <property type="entry name" value="Tryptamine hydroxycinnamoyl transferase"/>
    <property type="match status" value="1"/>
</dbReference>
<dbReference type="PANTHER" id="PTHR31642:SF138">
    <property type="entry name" value="PUTRESCINE HYDROXYCINNAMOYLTRANSFERASE 1"/>
    <property type="match status" value="1"/>
</dbReference>
<accession>A0A1D1Y5B9</accession>
<organism evidence="5">
    <name type="scientific">Anthurium amnicola</name>
    <dbReference type="NCBI Taxonomy" id="1678845"/>
    <lineage>
        <taxon>Eukaryota</taxon>
        <taxon>Viridiplantae</taxon>
        <taxon>Streptophyta</taxon>
        <taxon>Embryophyta</taxon>
        <taxon>Tracheophyta</taxon>
        <taxon>Spermatophyta</taxon>
        <taxon>Magnoliopsida</taxon>
        <taxon>Liliopsida</taxon>
        <taxon>Araceae</taxon>
        <taxon>Pothoideae</taxon>
        <taxon>Potheae</taxon>
        <taxon>Anthurium</taxon>
    </lineage>
</organism>
<feature type="region of interest" description="Disordered" evidence="4">
    <location>
        <begin position="77"/>
        <end position="98"/>
    </location>
</feature>
<evidence type="ECO:0000313" key="5">
    <source>
        <dbReference type="EMBL" id="JAT49841.1"/>
    </source>
</evidence>
<dbReference type="PANTHER" id="PTHR31642">
    <property type="entry name" value="TRICHOTHECENE 3-O-ACETYLTRANSFERASE"/>
    <property type="match status" value="1"/>
</dbReference>
<dbReference type="EMBL" id="GDJX01018095">
    <property type="protein sequence ID" value="JAT49841.1"/>
    <property type="molecule type" value="Transcribed_RNA"/>
</dbReference>
<dbReference type="Pfam" id="PF02458">
    <property type="entry name" value="Transferase"/>
    <property type="match status" value="1"/>
</dbReference>